<sequence length="64" mass="7027">MSHGNELRNFYIAVALIAVVSITLGLIVGIATGQYAWVFIAQILIAGLLAVWRTRIKRRSTATK</sequence>
<feature type="transmembrane region" description="Helical" evidence="1">
    <location>
        <begin position="9"/>
        <end position="28"/>
    </location>
</feature>
<feature type="transmembrane region" description="Helical" evidence="1">
    <location>
        <begin position="34"/>
        <end position="52"/>
    </location>
</feature>
<comment type="caution">
    <text evidence="2">The sequence shown here is derived from an EMBL/GenBank/DDBJ whole genome shotgun (WGS) entry which is preliminary data.</text>
</comment>
<evidence type="ECO:0000313" key="3">
    <source>
        <dbReference type="Proteomes" id="UP000033956"/>
    </source>
</evidence>
<keyword evidence="1" id="KW-0472">Membrane</keyword>
<reference evidence="2 3" key="1">
    <citation type="submission" date="2015-02" db="EMBL/GenBank/DDBJ databases">
        <title>Draft genome sequences of ten Microbacterium spp. with emphasis on heavy metal contaminated environments.</title>
        <authorList>
            <person name="Corretto E."/>
        </authorList>
    </citation>
    <scope>NUCLEOTIDE SEQUENCE [LARGE SCALE GENOMIC DNA]</scope>
    <source>
        <strain evidence="2 3">DSM 12510</strain>
    </source>
</reference>
<gene>
    <name evidence="2" type="ORF">RS81_02624</name>
</gene>
<evidence type="ECO:0000256" key="1">
    <source>
        <dbReference type="SAM" id="Phobius"/>
    </source>
</evidence>
<organism evidence="2 3">
    <name type="scientific">Microbacterium terrae</name>
    <dbReference type="NCBI Taxonomy" id="69369"/>
    <lineage>
        <taxon>Bacteria</taxon>
        <taxon>Bacillati</taxon>
        <taxon>Actinomycetota</taxon>
        <taxon>Actinomycetes</taxon>
        <taxon>Micrococcales</taxon>
        <taxon>Microbacteriaceae</taxon>
        <taxon>Microbacterium</taxon>
    </lineage>
</organism>
<keyword evidence="1" id="KW-1133">Transmembrane helix</keyword>
<dbReference type="EMBL" id="JYIZ01000055">
    <property type="protein sequence ID" value="KJL38353.1"/>
    <property type="molecule type" value="Genomic_DNA"/>
</dbReference>
<protein>
    <submittedName>
        <fullName evidence="2">Uncharacterized protein</fullName>
    </submittedName>
</protein>
<dbReference type="AlphaFoldDB" id="A0A0M2GWR2"/>
<keyword evidence="1" id="KW-0812">Transmembrane</keyword>
<keyword evidence="3" id="KW-1185">Reference proteome</keyword>
<name>A0A0M2GWR2_9MICO</name>
<evidence type="ECO:0000313" key="2">
    <source>
        <dbReference type="EMBL" id="KJL38353.1"/>
    </source>
</evidence>
<accession>A0A0M2GWR2</accession>
<proteinExistence type="predicted"/>
<dbReference type="PATRIC" id="fig|92835.4.peg.2660"/>
<dbReference type="Proteomes" id="UP000033956">
    <property type="component" value="Unassembled WGS sequence"/>
</dbReference>